<dbReference type="GeneID" id="81591514"/>
<dbReference type="Proteomes" id="UP001213799">
    <property type="component" value="Unassembled WGS sequence"/>
</dbReference>
<dbReference type="AlphaFoldDB" id="A0AAD6DU89"/>
<sequence length="477" mass="49526">MTNQENMRGNPNPNSNTPAPAPAPSPSASTSNTPSAKPPSTSAPPAPSLASRIQTSATGLAKSAFQPSSDLANTLASSTSSKPAGPSSLPNTQTSRDLSAKTTPHGAPGSGTGPGSAYAAHSFREHDTSTSTPGGFALPALTEDEFQGNAYAYGYDGIGIADNTAADQLRATTTTNTNQSQFQSQDLQAPSSTWKGKARAHDPNQHQFETVWQRQWHDQQTPQTTDTSATDGAAVVSLLSNITFDPNFEDPTTVPDTEIDIAAAPAPLSAAEKEMLDSFRRGLRLDVEENKEREGNGRLTSASLIPDIDVFLSQGLGAESGIGSGSGTGTREGNAMAMATSSGSGSIPTSIRDAVLRNIPGGSDWVGVQETDIDVFLSQGVGAGSRIGMGIGEGNAMATGSTSTSTSLRDVVLTNLPGAGDWIGVQERYHDEVWGYLQPVLEEARAEIEEKGAEGLGAGEDGPAVRRLKMILMHMKG</sequence>
<evidence type="ECO:0000256" key="1">
    <source>
        <dbReference type="SAM" id="MobiDB-lite"/>
    </source>
</evidence>
<gene>
    <name evidence="2" type="ORF">N7537_010218</name>
</gene>
<organism evidence="2 3">
    <name type="scientific">Penicillium hordei</name>
    <dbReference type="NCBI Taxonomy" id="40994"/>
    <lineage>
        <taxon>Eukaryota</taxon>
        <taxon>Fungi</taxon>
        <taxon>Dikarya</taxon>
        <taxon>Ascomycota</taxon>
        <taxon>Pezizomycotina</taxon>
        <taxon>Eurotiomycetes</taxon>
        <taxon>Eurotiomycetidae</taxon>
        <taxon>Eurotiales</taxon>
        <taxon>Aspergillaceae</taxon>
        <taxon>Penicillium</taxon>
    </lineage>
</organism>
<feature type="compositionally biased region" description="Low complexity" evidence="1">
    <location>
        <begin position="76"/>
        <end position="88"/>
    </location>
</feature>
<evidence type="ECO:0000313" key="3">
    <source>
        <dbReference type="Proteomes" id="UP001213799"/>
    </source>
</evidence>
<comment type="caution">
    <text evidence="2">The sequence shown here is derived from an EMBL/GenBank/DDBJ whole genome shotgun (WGS) entry which is preliminary data.</text>
</comment>
<feature type="compositionally biased region" description="Polar residues" evidence="1">
    <location>
        <begin position="89"/>
        <end position="101"/>
    </location>
</feature>
<feature type="region of interest" description="Disordered" evidence="1">
    <location>
        <begin position="173"/>
        <end position="203"/>
    </location>
</feature>
<feature type="region of interest" description="Disordered" evidence="1">
    <location>
        <begin position="1"/>
        <end position="138"/>
    </location>
</feature>
<name>A0AAD6DU89_9EURO</name>
<dbReference type="RefSeq" id="XP_056749940.1">
    <property type="nucleotide sequence ID" value="XM_056901272.1"/>
</dbReference>
<accession>A0AAD6DU89</accession>
<feature type="compositionally biased region" description="Polar residues" evidence="1">
    <location>
        <begin position="65"/>
        <end position="75"/>
    </location>
</feature>
<reference evidence="2" key="1">
    <citation type="journal article" date="2023" name="IMA Fungus">
        <title>Comparative genomic study of the Penicillium genus elucidates a diverse pangenome and 15 lateral gene transfer events.</title>
        <authorList>
            <person name="Petersen C."/>
            <person name="Sorensen T."/>
            <person name="Nielsen M.R."/>
            <person name="Sondergaard T.E."/>
            <person name="Sorensen J.L."/>
            <person name="Fitzpatrick D.A."/>
            <person name="Frisvad J.C."/>
            <person name="Nielsen K.L."/>
        </authorList>
    </citation>
    <scope>NUCLEOTIDE SEQUENCE</scope>
    <source>
        <strain evidence="2">IBT 12815</strain>
    </source>
</reference>
<feature type="compositionally biased region" description="Low complexity" evidence="1">
    <location>
        <begin position="26"/>
        <end position="40"/>
    </location>
</feature>
<proteinExistence type="predicted"/>
<evidence type="ECO:0000313" key="2">
    <source>
        <dbReference type="EMBL" id="KAJ5593314.1"/>
    </source>
</evidence>
<feature type="compositionally biased region" description="Low complexity" evidence="1">
    <location>
        <begin position="173"/>
        <end position="185"/>
    </location>
</feature>
<protein>
    <submittedName>
        <fullName evidence="2">Uncharacterized protein</fullName>
    </submittedName>
</protein>
<reference evidence="2" key="2">
    <citation type="submission" date="2023-01" db="EMBL/GenBank/DDBJ databases">
        <authorList>
            <person name="Petersen C."/>
        </authorList>
    </citation>
    <scope>NUCLEOTIDE SEQUENCE</scope>
    <source>
        <strain evidence="2">IBT 12815</strain>
    </source>
</reference>
<keyword evidence="3" id="KW-1185">Reference proteome</keyword>
<dbReference type="EMBL" id="JAQJAE010000005">
    <property type="protein sequence ID" value="KAJ5593314.1"/>
    <property type="molecule type" value="Genomic_DNA"/>
</dbReference>